<gene>
    <name evidence="1" type="ORF">GCM10009754_74080</name>
</gene>
<proteinExistence type="predicted"/>
<evidence type="ECO:0000313" key="2">
    <source>
        <dbReference type="Proteomes" id="UP001501116"/>
    </source>
</evidence>
<keyword evidence="2" id="KW-1185">Reference proteome</keyword>
<dbReference type="RefSeq" id="WP_344429721.1">
    <property type="nucleotide sequence ID" value="NZ_BAAANN010000042.1"/>
</dbReference>
<evidence type="ECO:0008006" key="3">
    <source>
        <dbReference type="Google" id="ProtNLM"/>
    </source>
</evidence>
<organism evidence="1 2">
    <name type="scientific">Amycolatopsis minnesotensis</name>
    <dbReference type="NCBI Taxonomy" id="337894"/>
    <lineage>
        <taxon>Bacteria</taxon>
        <taxon>Bacillati</taxon>
        <taxon>Actinomycetota</taxon>
        <taxon>Actinomycetes</taxon>
        <taxon>Pseudonocardiales</taxon>
        <taxon>Pseudonocardiaceae</taxon>
        <taxon>Amycolatopsis</taxon>
    </lineage>
</organism>
<sequence>MKADLDARGEILKLARVLGVPPSRLDSLAAVPVDDLRLLRARVTDVLFDANLPTLRRMAAASRLIPAPVVAKIAERTFGPLLCARIAGLVDPARGVDVAKRLSTRFLADVAVDLDPRRANEIISGIPTPVVVSVARELAGREDWITIGRFVGHLRDSAISACLEVLGDAALLEVAFVLDDKARIDHVVRLLPSSRFGGVVGAAADSGHWESVFDLISHVSPVRREKFVAALKDLPEDTRASAEAAASELGVELDLS</sequence>
<dbReference type="EMBL" id="BAAANN010000042">
    <property type="protein sequence ID" value="GAA1985605.1"/>
    <property type="molecule type" value="Genomic_DNA"/>
</dbReference>
<dbReference type="Proteomes" id="UP001501116">
    <property type="component" value="Unassembled WGS sequence"/>
</dbReference>
<protein>
    <recommendedName>
        <fullName evidence="3">DUF2336 domain-containing protein</fullName>
    </recommendedName>
</protein>
<name>A0ABN2SF12_9PSEU</name>
<accession>A0ABN2SF12</accession>
<evidence type="ECO:0000313" key="1">
    <source>
        <dbReference type="EMBL" id="GAA1985605.1"/>
    </source>
</evidence>
<comment type="caution">
    <text evidence="1">The sequence shown here is derived from an EMBL/GenBank/DDBJ whole genome shotgun (WGS) entry which is preliminary data.</text>
</comment>
<reference evidence="1 2" key="1">
    <citation type="journal article" date="2019" name="Int. J. Syst. Evol. Microbiol.">
        <title>The Global Catalogue of Microorganisms (GCM) 10K type strain sequencing project: providing services to taxonomists for standard genome sequencing and annotation.</title>
        <authorList>
            <consortium name="The Broad Institute Genomics Platform"/>
            <consortium name="The Broad Institute Genome Sequencing Center for Infectious Disease"/>
            <person name="Wu L."/>
            <person name="Ma J."/>
        </authorList>
    </citation>
    <scope>NUCLEOTIDE SEQUENCE [LARGE SCALE GENOMIC DNA]</scope>
    <source>
        <strain evidence="1 2">JCM 14545</strain>
    </source>
</reference>